<dbReference type="STRING" id="1806994.A0A507BZ87"/>
<dbReference type="PANTHER" id="PTHR24067">
    <property type="entry name" value="UBIQUITIN-CONJUGATING ENZYME E2"/>
    <property type="match status" value="1"/>
</dbReference>
<keyword evidence="11" id="KW-1185">Reference proteome</keyword>
<dbReference type="RefSeq" id="XP_031022278.1">
    <property type="nucleotide sequence ID" value="XM_031171733.1"/>
</dbReference>
<dbReference type="EMBL" id="QEAO01000060">
    <property type="protein sequence ID" value="TPX30665.1"/>
    <property type="molecule type" value="Genomic_DNA"/>
</dbReference>
<proteinExistence type="inferred from homology"/>
<reference evidence="10 11" key="1">
    <citation type="journal article" date="2019" name="Sci. Rep.">
        <title>Comparative genomics of chytrid fungi reveal insights into the obligate biotrophic and pathogenic lifestyle of Synchytrium endobioticum.</title>
        <authorList>
            <person name="van de Vossenberg B.T.L.H."/>
            <person name="Warris S."/>
            <person name="Nguyen H.D.T."/>
            <person name="van Gent-Pelzer M.P.E."/>
            <person name="Joly D.L."/>
            <person name="van de Geest H.C."/>
            <person name="Bonants P.J.M."/>
            <person name="Smith D.S."/>
            <person name="Levesque C.A."/>
            <person name="van der Lee T.A.J."/>
        </authorList>
    </citation>
    <scope>NUCLEOTIDE SEQUENCE [LARGE SCALE GENOMIC DNA]</scope>
    <source>
        <strain evidence="10 11">JEL517</strain>
    </source>
</reference>
<evidence type="ECO:0000259" key="9">
    <source>
        <dbReference type="PROSITE" id="PS50127"/>
    </source>
</evidence>
<evidence type="ECO:0000256" key="6">
    <source>
        <dbReference type="PROSITE-ProRule" id="PRU10133"/>
    </source>
</evidence>
<feature type="compositionally biased region" description="Polar residues" evidence="8">
    <location>
        <begin position="187"/>
        <end position="200"/>
    </location>
</feature>
<evidence type="ECO:0000313" key="10">
    <source>
        <dbReference type="EMBL" id="TPX30665.1"/>
    </source>
</evidence>
<dbReference type="AlphaFoldDB" id="A0A507BZ87"/>
<dbReference type="Gene3D" id="3.10.110.10">
    <property type="entry name" value="Ubiquitin Conjugating Enzyme"/>
    <property type="match status" value="1"/>
</dbReference>
<dbReference type="Pfam" id="PF00179">
    <property type="entry name" value="UQ_con"/>
    <property type="match status" value="1"/>
</dbReference>
<evidence type="ECO:0000256" key="1">
    <source>
        <dbReference type="ARBA" id="ARBA00012486"/>
    </source>
</evidence>
<feature type="region of interest" description="Disordered" evidence="8">
    <location>
        <begin position="178"/>
        <end position="203"/>
    </location>
</feature>
<dbReference type="GeneID" id="42007030"/>
<evidence type="ECO:0000256" key="4">
    <source>
        <dbReference type="ARBA" id="ARBA00022786"/>
    </source>
</evidence>
<feature type="active site" description="Glycyl thioester intermediate" evidence="6">
    <location>
        <position position="88"/>
    </location>
</feature>
<dbReference type="OrthoDB" id="9978460at2759"/>
<dbReference type="SUPFAM" id="SSF54495">
    <property type="entry name" value="UBC-like"/>
    <property type="match status" value="1"/>
</dbReference>
<organism evidence="10 11">
    <name type="scientific">Synchytrium microbalum</name>
    <dbReference type="NCBI Taxonomy" id="1806994"/>
    <lineage>
        <taxon>Eukaryota</taxon>
        <taxon>Fungi</taxon>
        <taxon>Fungi incertae sedis</taxon>
        <taxon>Chytridiomycota</taxon>
        <taxon>Chytridiomycota incertae sedis</taxon>
        <taxon>Chytridiomycetes</taxon>
        <taxon>Synchytriales</taxon>
        <taxon>Synchytriaceae</taxon>
        <taxon>Synchytrium</taxon>
    </lineage>
</organism>
<accession>A0A507BZ87</accession>
<keyword evidence="2" id="KW-0808">Transferase</keyword>
<dbReference type="SMART" id="SM00212">
    <property type="entry name" value="UBCc"/>
    <property type="match status" value="1"/>
</dbReference>
<dbReference type="InterPro" id="IPR023313">
    <property type="entry name" value="UBQ-conjugating_AS"/>
</dbReference>
<evidence type="ECO:0000256" key="5">
    <source>
        <dbReference type="ARBA" id="ARBA00022840"/>
    </source>
</evidence>
<gene>
    <name evidence="10" type="ORF">SmJEL517_g05807</name>
</gene>
<keyword evidence="5 7" id="KW-0067">ATP-binding</keyword>
<dbReference type="EC" id="2.3.2.23" evidence="1"/>
<evidence type="ECO:0000313" key="11">
    <source>
        <dbReference type="Proteomes" id="UP000319731"/>
    </source>
</evidence>
<feature type="domain" description="UBC core" evidence="9">
    <location>
        <begin position="4"/>
        <end position="155"/>
    </location>
</feature>
<dbReference type="PROSITE" id="PS00183">
    <property type="entry name" value="UBC_1"/>
    <property type="match status" value="1"/>
</dbReference>
<evidence type="ECO:0000256" key="7">
    <source>
        <dbReference type="RuleBase" id="RU362109"/>
    </source>
</evidence>
<protein>
    <recommendedName>
        <fullName evidence="1">E2 ubiquitin-conjugating enzyme</fullName>
        <ecNumber evidence="1">2.3.2.23</ecNumber>
    </recommendedName>
</protein>
<dbReference type="GO" id="GO:0061631">
    <property type="term" value="F:ubiquitin conjugating enzyme activity"/>
    <property type="evidence" value="ECO:0007669"/>
    <property type="project" value="UniProtKB-EC"/>
</dbReference>
<keyword evidence="3 7" id="KW-0547">Nucleotide-binding</keyword>
<sequence length="253" mass="28032">MSAMMMGRLKKELKQLEENPPTGITCWPDEKDIRVLHAEIQGPESTPYRGGVFKLEIQLGDRYPYEPPTTRFITPIYHPNVDGEGRICLDLLKGGPPKGQWKPTLNINAVLTSIQILMQDPNPDDPLEIDIANEYKADRTLYHDNATKHTQKHAKGNSIQIDKSELLPPLAPLMSSLGRRERREVPTPTSHTVKPSSSIPHSPVHGNVQFGGLVGAPTSPRTVKRSSLNLNFKKNAVGDSQSAKRAKLDADVL</sequence>
<dbReference type="FunFam" id="3.10.110.10:FF:000041">
    <property type="entry name" value="Ubiquitin-conjugating enzyme E2 T"/>
    <property type="match status" value="1"/>
</dbReference>
<evidence type="ECO:0000256" key="2">
    <source>
        <dbReference type="ARBA" id="ARBA00022679"/>
    </source>
</evidence>
<comment type="caution">
    <text evidence="10">The sequence shown here is derived from an EMBL/GenBank/DDBJ whole genome shotgun (WGS) entry which is preliminary data.</text>
</comment>
<evidence type="ECO:0000256" key="8">
    <source>
        <dbReference type="SAM" id="MobiDB-lite"/>
    </source>
</evidence>
<dbReference type="PROSITE" id="PS50127">
    <property type="entry name" value="UBC_2"/>
    <property type="match status" value="1"/>
</dbReference>
<comment type="similarity">
    <text evidence="7">Belongs to the ubiquitin-conjugating enzyme family.</text>
</comment>
<dbReference type="InterPro" id="IPR050113">
    <property type="entry name" value="Ub_conjugating_enzyme"/>
</dbReference>
<evidence type="ECO:0000256" key="3">
    <source>
        <dbReference type="ARBA" id="ARBA00022741"/>
    </source>
</evidence>
<dbReference type="CDD" id="cd23805">
    <property type="entry name" value="UBCc_UBE2T"/>
    <property type="match status" value="1"/>
</dbReference>
<dbReference type="InterPro" id="IPR000608">
    <property type="entry name" value="UBC"/>
</dbReference>
<dbReference type="GO" id="GO:0005524">
    <property type="term" value="F:ATP binding"/>
    <property type="evidence" value="ECO:0007669"/>
    <property type="project" value="UniProtKB-UniRule"/>
</dbReference>
<name>A0A507BZ87_9FUNG</name>
<keyword evidence="4 7" id="KW-0833">Ubl conjugation pathway</keyword>
<dbReference type="InterPro" id="IPR016135">
    <property type="entry name" value="UBQ-conjugating_enzyme/RWD"/>
</dbReference>
<dbReference type="Proteomes" id="UP000319731">
    <property type="component" value="Unassembled WGS sequence"/>
</dbReference>